<accession>A0L8R7</accession>
<dbReference type="EMBL" id="CP000471">
    <property type="protein sequence ID" value="ABK44360.1"/>
    <property type="molecule type" value="Genomic_DNA"/>
</dbReference>
<dbReference type="InterPro" id="IPR041255">
    <property type="entry name" value="LpxI_N"/>
</dbReference>
<dbReference type="PANTHER" id="PTHR39962">
    <property type="entry name" value="BLL4848 PROTEIN"/>
    <property type="match status" value="1"/>
</dbReference>
<dbReference type="AlphaFoldDB" id="A0L8R7"/>
<dbReference type="Gene3D" id="3.40.50.20">
    <property type="match status" value="1"/>
</dbReference>
<reference evidence="3 4" key="2">
    <citation type="journal article" date="2012" name="Int. J. Syst. Evol. Microbiol.">
        <title>Magnetococcus marinus gen. nov., sp. nov., a marine, magnetotactic bacterium that represents a novel lineage (Magnetococcaceae fam. nov.; Magnetococcales ord. nov.) at the base of the Alphaproteobacteria.</title>
        <authorList>
            <person name="Bazylinski D.A."/>
            <person name="Williams T.J."/>
            <person name="Lefevre C.T."/>
            <person name="Berg R.J."/>
            <person name="Zhang C.L."/>
            <person name="Bowser S.S."/>
            <person name="Dean A.J."/>
            <person name="Beveridge T.J."/>
        </authorList>
    </citation>
    <scope>NUCLEOTIDE SEQUENCE [LARGE SCALE GENOMIC DNA]</scope>
    <source>
        <strain evidence="4">ATCC BAA-1437 / JCM 17883 / MC-1</strain>
    </source>
</reference>
<proteinExistence type="predicted"/>
<dbReference type="InterPro" id="IPR043167">
    <property type="entry name" value="LpxI_C_sf"/>
</dbReference>
<dbReference type="KEGG" id="mgm:Mmc1_1852"/>
<feature type="domain" description="LpxI C-terminal" evidence="1">
    <location>
        <begin position="133"/>
        <end position="261"/>
    </location>
</feature>
<dbReference type="OrthoDB" id="9789836at2"/>
<dbReference type="Pfam" id="PF17930">
    <property type="entry name" value="LpxI_N"/>
    <property type="match status" value="1"/>
</dbReference>
<sequence>MGIIAGSGAIPALLIDKLRHCHHTAVVVAAHVGEADPKLTQLADAIEWVRLGQFKRILRFFHAQGVTHIVMVGGITKTQIWNIRPDTLALKIATRLKHMQDDHLLRAIAETLEERGFVVCGAHELAPELLAPVGILGHHRPNSELWQDMRLGWQMAKAIGALDIGQGVVVRERVVLAVEAVEGTDAMLQRAGKLSRGGGCLVKVSKPQQDLRLDMPTIGVATIQNLHRAGLRGLAVESGSTLIVDYIGMLAEADRLGIVVVGCDAAQMTDNMGREGPL</sequence>
<feature type="domain" description="LpxI N-terminal" evidence="2">
    <location>
        <begin position="2"/>
        <end position="129"/>
    </location>
</feature>
<evidence type="ECO:0000259" key="2">
    <source>
        <dbReference type="Pfam" id="PF17930"/>
    </source>
</evidence>
<evidence type="ECO:0000313" key="4">
    <source>
        <dbReference type="Proteomes" id="UP000002586"/>
    </source>
</evidence>
<dbReference type="STRING" id="156889.Mmc1_1852"/>
<keyword evidence="4" id="KW-1185">Reference proteome</keyword>
<name>A0L8R7_MAGMM</name>
<dbReference type="eggNOG" id="COG3494">
    <property type="taxonomic scope" value="Bacteria"/>
</dbReference>
<dbReference type="InterPro" id="IPR053174">
    <property type="entry name" value="LpxI"/>
</dbReference>
<dbReference type="Gene3D" id="3.40.140.80">
    <property type="match status" value="1"/>
</dbReference>
<dbReference type="Pfam" id="PF06230">
    <property type="entry name" value="LpxI_C"/>
    <property type="match status" value="1"/>
</dbReference>
<organism evidence="3 4">
    <name type="scientific">Magnetococcus marinus (strain ATCC BAA-1437 / JCM 17883 / MC-1)</name>
    <dbReference type="NCBI Taxonomy" id="156889"/>
    <lineage>
        <taxon>Bacteria</taxon>
        <taxon>Pseudomonadati</taxon>
        <taxon>Pseudomonadota</taxon>
        <taxon>Magnetococcia</taxon>
        <taxon>Magnetococcales</taxon>
        <taxon>Magnetococcaceae</taxon>
        <taxon>Magnetococcus</taxon>
    </lineage>
</organism>
<dbReference type="PANTHER" id="PTHR39962:SF1">
    <property type="entry name" value="LPXI FAMILY PROTEIN"/>
    <property type="match status" value="1"/>
</dbReference>
<dbReference type="HOGENOM" id="CLU_085042_0_0_5"/>
<dbReference type="InterPro" id="IPR010415">
    <property type="entry name" value="LpxI_C"/>
</dbReference>
<dbReference type="Proteomes" id="UP000002586">
    <property type="component" value="Chromosome"/>
</dbReference>
<reference evidence="4" key="1">
    <citation type="journal article" date="2009" name="Appl. Environ. Microbiol.">
        <title>Complete genome sequence of the chemolithoautotrophic marine magnetotactic coccus strain MC-1.</title>
        <authorList>
            <person name="Schubbe S."/>
            <person name="Williams T.J."/>
            <person name="Xie G."/>
            <person name="Kiss H.E."/>
            <person name="Brettin T.S."/>
            <person name="Martinez D."/>
            <person name="Ross C.A."/>
            <person name="Schuler D."/>
            <person name="Cox B.L."/>
            <person name="Nealson K.H."/>
            <person name="Bazylinski D.A."/>
        </authorList>
    </citation>
    <scope>NUCLEOTIDE SEQUENCE [LARGE SCALE GENOMIC DNA]</scope>
    <source>
        <strain evidence="4">ATCC BAA-1437 / JCM 17883 / MC-1</strain>
    </source>
</reference>
<dbReference type="RefSeq" id="WP_011713504.1">
    <property type="nucleotide sequence ID" value="NC_008576.1"/>
</dbReference>
<evidence type="ECO:0000259" key="1">
    <source>
        <dbReference type="Pfam" id="PF06230"/>
    </source>
</evidence>
<protein>
    <submittedName>
        <fullName evidence="3">Uncharacterized protein</fullName>
    </submittedName>
</protein>
<evidence type="ECO:0000313" key="3">
    <source>
        <dbReference type="EMBL" id="ABK44360.1"/>
    </source>
</evidence>
<gene>
    <name evidence="3" type="ordered locus">Mmc1_1852</name>
</gene>